<name>A0ABI7XCM5_FELCA</name>
<evidence type="ECO:0000256" key="3">
    <source>
        <dbReference type="ARBA" id="ARBA00010179"/>
    </source>
</evidence>
<keyword evidence="10" id="KW-1185">Reference proteome</keyword>
<dbReference type="PANTHER" id="PTHR16656">
    <property type="entry name" value="ALPHA-S2-CASEIN-LIKE B"/>
    <property type="match status" value="1"/>
</dbReference>
<dbReference type="GeneTree" id="ENSGT00940000164399"/>
<dbReference type="PROSITE" id="PS00306">
    <property type="entry name" value="CASEIN_ALPHA_BETA"/>
    <property type="match status" value="1"/>
</dbReference>
<evidence type="ECO:0000256" key="2">
    <source>
        <dbReference type="ARBA" id="ARBA00004613"/>
    </source>
</evidence>
<comment type="similarity">
    <text evidence="3">Belongs to the alpha-casein family.</text>
</comment>
<evidence type="ECO:0000256" key="5">
    <source>
        <dbReference type="ARBA" id="ARBA00022525"/>
    </source>
</evidence>
<dbReference type="InterPro" id="IPR011175">
    <property type="entry name" value="Alpha-s2_casein"/>
</dbReference>
<evidence type="ECO:0000256" key="8">
    <source>
        <dbReference type="SAM" id="SignalP"/>
    </source>
</evidence>
<keyword evidence="5" id="KW-0964">Secreted</keyword>
<gene>
    <name evidence="9" type="primary">CSN1S1</name>
</gene>
<evidence type="ECO:0000256" key="1">
    <source>
        <dbReference type="ARBA" id="ARBA00003383"/>
    </source>
</evidence>
<feature type="chain" id="PRO_5045510219" description="Alpha-S2-casein" evidence="8">
    <location>
        <begin position="16"/>
        <end position="262"/>
    </location>
</feature>
<keyword evidence="6 8" id="KW-0732">Signal</keyword>
<evidence type="ECO:0000256" key="6">
    <source>
        <dbReference type="ARBA" id="ARBA00022729"/>
    </source>
</evidence>
<dbReference type="InterPro" id="IPR001588">
    <property type="entry name" value="Casein"/>
</dbReference>
<evidence type="ECO:0000256" key="4">
    <source>
        <dbReference type="ARBA" id="ARBA00019718"/>
    </source>
</evidence>
<comment type="function">
    <text evidence="1">Important role in the capacity of milk to transport calcium phosphate.</text>
</comment>
<dbReference type="Pfam" id="PF00363">
    <property type="entry name" value="Casein"/>
    <property type="match status" value="1"/>
</dbReference>
<feature type="signal peptide" evidence="8">
    <location>
        <begin position="1"/>
        <end position="15"/>
    </location>
</feature>
<evidence type="ECO:0000313" key="10">
    <source>
        <dbReference type="Proteomes" id="UP000823872"/>
    </source>
</evidence>
<organism evidence="9 10">
    <name type="scientific">Felis catus</name>
    <name type="common">Cat</name>
    <name type="synonym">Felis silvestris catus</name>
    <dbReference type="NCBI Taxonomy" id="9685"/>
    <lineage>
        <taxon>Eukaryota</taxon>
        <taxon>Metazoa</taxon>
        <taxon>Chordata</taxon>
        <taxon>Craniata</taxon>
        <taxon>Vertebrata</taxon>
        <taxon>Euteleostomi</taxon>
        <taxon>Mammalia</taxon>
        <taxon>Eutheria</taxon>
        <taxon>Laurasiatheria</taxon>
        <taxon>Carnivora</taxon>
        <taxon>Feliformia</taxon>
        <taxon>Felidae</taxon>
        <taxon>Felinae</taxon>
        <taxon>Felis</taxon>
    </lineage>
</organism>
<dbReference type="Proteomes" id="UP000823872">
    <property type="component" value="Chromosome B1"/>
</dbReference>
<accession>A0ABI7XCM5</accession>
<keyword evidence="7" id="KW-0494">Milk protein</keyword>
<evidence type="ECO:0000313" key="9">
    <source>
        <dbReference type="Ensembl" id="ENSFCTP00005020303.1"/>
    </source>
</evidence>
<evidence type="ECO:0000256" key="7">
    <source>
        <dbReference type="ARBA" id="ARBA00022743"/>
    </source>
</evidence>
<proteinExistence type="inferred from homology"/>
<dbReference type="InterPro" id="IPR031305">
    <property type="entry name" value="Casein_CS"/>
</dbReference>
<reference evidence="9" key="3">
    <citation type="submission" date="2025-09" db="UniProtKB">
        <authorList>
            <consortium name="Ensembl"/>
        </authorList>
    </citation>
    <scope>IDENTIFICATION</scope>
    <source>
        <strain evidence="9">breed Abyssinian</strain>
    </source>
</reference>
<dbReference type="PANTHER" id="PTHR16656:SF5">
    <property type="entry name" value="ALPHA-S2-CASEIN-LIKE B"/>
    <property type="match status" value="1"/>
</dbReference>
<dbReference type="Ensembl" id="ENSFCTT00005030933.1">
    <property type="protein sequence ID" value="ENSFCTP00005020303.1"/>
    <property type="gene ID" value="ENSFCTG00005011077.1"/>
</dbReference>
<sequence>MNFLLFTCLLAVALAKHELKQLSSSEESAILSEEKYRQDNNVVIQTNQESATSSSSQETGDVPTDTIELTEEEKVYLNQLSKINQFYQAWNLPQYLEAYHQQHSVRNPWNHIKTNGYHLFPLLEKEYLSSSEVRGFPVRTETWHPETEIKRSLNNNVTPRVLVPILNLTKWLRGIRLGESTSISQEETSGKIVDMESTEGTPEEVQLNDEEKNYLKQLVKINQYQQKFTFPHYFQAVHPQQIALNPWNRLKENTYPFILTLA</sequence>
<reference evidence="9" key="2">
    <citation type="submission" date="2025-08" db="UniProtKB">
        <authorList>
            <consortium name="Ensembl"/>
        </authorList>
    </citation>
    <scope>IDENTIFICATION</scope>
    <source>
        <strain evidence="9">breed Abyssinian</strain>
    </source>
</reference>
<reference evidence="9 10" key="1">
    <citation type="submission" date="2021-02" db="EMBL/GenBank/DDBJ databases">
        <title>Safari Cat Assemblies.</title>
        <authorList>
            <person name="Bredemeyer K.R."/>
            <person name="Murphy W.J."/>
        </authorList>
    </citation>
    <scope>NUCLEOTIDE SEQUENCE [LARGE SCALE GENOMIC DNA]</scope>
</reference>
<protein>
    <recommendedName>
        <fullName evidence="4">Alpha-S2-casein</fullName>
    </recommendedName>
</protein>
<dbReference type="PIRSF" id="PIRSF002371">
    <property type="entry name" value="Alpha-s2-casein"/>
    <property type="match status" value="1"/>
</dbReference>
<comment type="subcellular location">
    <subcellularLocation>
        <location evidence="2">Secreted</location>
    </subcellularLocation>
</comment>